<accession>A0A917Q7V1</accession>
<name>A0A917Q7V1_9HYPH</name>
<evidence type="ECO:0000313" key="3">
    <source>
        <dbReference type="Proteomes" id="UP000600449"/>
    </source>
</evidence>
<dbReference type="EMBL" id="BMMF01000005">
    <property type="protein sequence ID" value="GGK34353.1"/>
    <property type="molecule type" value="Genomic_DNA"/>
</dbReference>
<reference evidence="2 3" key="1">
    <citation type="journal article" date="2014" name="Int. J. Syst. Evol. Microbiol.">
        <title>Complete genome sequence of Corynebacterium casei LMG S-19264T (=DSM 44701T), isolated from a smear-ripened cheese.</title>
        <authorList>
            <consortium name="US DOE Joint Genome Institute (JGI-PGF)"/>
            <person name="Walter F."/>
            <person name="Albersmeier A."/>
            <person name="Kalinowski J."/>
            <person name="Ruckert C."/>
        </authorList>
    </citation>
    <scope>NUCLEOTIDE SEQUENCE [LARGE SCALE GENOMIC DNA]</scope>
    <source>
        <strain evidence="2 3">CGMCC 1.9161</strain>
    </source>
</reference>
<dbReference type="AlphaFoldDB" id="A0A917Q7V1"/>
<keyword evidence="3" id="KW-1185">Reference proteome</keyword>
<evidence type="ECO:0000313" key="2">
    <source>
        <dbReference type="EMBL" id="GGK34353.1"/>
    </source>
</evidence>
<proteinExistence type="predicted"/>
<gene>
    <name evidence="2" type="ORF">GCM10011322_21360</name>
</gene>
<sequence>MAKTGTLTTREARDLADDLLRAVSDARRESVRTGETTRVTITVHPDRAPEIVRDEGNAGRHAALQEALERARARGRVAASEVLSGADMLSGDEMARRLGVSRMTVNTWRQEGRLVGMAGVKRGYRFPEWQLDAEGRPFAELPKLHALLGGAWAVWRFLSMPHAELGGTTGHDALVAGRSEDVLGTAESIARGTFA</sequence>
<dbReference type="InterPro" id="IPR041657">
    <property type="entry name" value="HTH_17"/>
</dbReference>
<feature type="domain" description="Helix-turn-helix" evidence="1">
    <location>
        <begin position="89"/>
        <end position="133"/>
    </location>
</feature>
<organism evidence="2 3">
    <name type="scientific">Salinarimonas ramus</name>
    <dbReference type="NCBI Taxonomy" id="690164"/>
    <lineage>
        <taxon>Bacteria</taxon>
        <taxon>Pseudomonadati</taxon>
        <taxon>Pseudomonadota</taxon>
        <taxon>Alphaproteobacteria</taxon>
        <taxon>Hyphomicrobiales</taxon>
        <taxon>Salinarimonadaceae</taxon>
        <taxon>Salinarimonas</taxon>
    </lineage>
</organism>
<dbReference type="Proteomes" id="UP000600449">
    <property type="component" value="Unassembled WGS sequence"/>
</dbReference>
<evidence type="ECO:0000259" key="1">
    <source>
        <dbReference type="Pfam" id="PF12728"/>
    </source>
</evidence>
<protein>
    <recommendedName>
        <fullName evidence="1">Helix-turn-helix domain-containing protein</fullName>
    </recommendedName>
</protein>
<dbReference type="Pfam" id="PF12728">
    <property type="entry name" value="HTH_17"/>
    <property type="match status" value="1"/>
</dbReference>
<comment type="caution">
    <text evidence="2">The sequence shown here is derived from an EMBL/GenBank/DDBJ whole genome shotgun (WGS) entry which is preliminary data.</text>
</comment>